<dbReference type="GO" id="GO:0046872">
    <property type="term" value="F:metal ion binding"/>
    <property type="evidence" value="ECO:0007669"/>
    <property type="project" value="UniProtKB-KW"/>
</dbReference>
<proteinExistence type="predicted"/>
<accession>A0A1H5T8Y0</accession>
<name>A0A1H5T8Y0_9ACTN</name>
<dbReference type="Gene3D" id="1.10.490.10">
    <property type="entry name" value="Globins"/>
    <property type="match status" value="1"/>
</dbReference>
<evidence type="ECO:0000256" key="3">
    <source>
        <dbReference type="ARBA" id="ARBA00022723"/>
    </source>
</evidence>
<dbReference type="InterPro" id="IPR009050">
    <property type="entry name" value="Globin-like_sf"/>
</dbReference>
<feature type="binding site" description="distal binding residue" evidence="5">
    <location>
        <position position="48"/>
    </location>
    <ligand>
        <name>heme</name>
        <dbReference type="ChEBI" id="CHEBI:30413"/>
    </ligand>
    <ligandPart>
        <name>Fe</name>
        <dbReference type="ChEBI" id="CHEBI:18248"/>
    </ligandPart>
</feature>
<evidence type="ECO:0000256" key="1">
    <source>
        <dbReference type="ARBA" id="ARBA00022448"/>
    </source>
</evidence>
<dbReference type="EMBL" id="FNVU01000001">
    <property type="protein sequence ID" value="SEF58551.1"/>
    <property type="molecule type" value="Genomic_DNA"/>
</dbReference>
<feature type="region of interest" description="Disordered" evidence="6">
    <location>
        <begin position="127"/>
        <end position="148"/>
    </location>
</feature>
<dbReference type="Pfam" id="PF01152">
    <property type="entry name" value="Bac_globin"/>
    <property type="match status" value="1"/>
</dbReference>
<evidence type="ECO:0000313" key="8">
    <source>
        <dbReference type="Proteomes" id="UP000236754"/>
    </source>
</evidence>
<keyword evidence="3 5" id="KW-0479">Metal-binding</keyword>
<dbReference type="SUPFAM" id="SSF46458">
    <property type="entry name" value="Globin-like"/>
    <property type="match status" value="1"/>
</dbReference>
<protein>
    <submittedName>
        <fullName evidence="7">Hemoglobin</fullName>
    </submittedName>
</protein>
<dbReference type="InterPro" id="IPR012292">
    <property type="entry name" value="Globin/Proto"/>
</dbReference>
<keyword evidence="4 5" id="KW-0408">Iron</keyword>
<dbReference type="GO" id="GO:0020037">
    <property type="term" value="F:heme binding"/>
    <property type="evidence" value="ECO:0007669"/>
    <property type="project" value="InterPro"/>
</dbReference>
<keyword evidence="2 5" id="KW-0349">Heme</keyword>
<dbReference type="InterPro" id="IPR001486">
    <property type="entry name" value="Hemoglobin_trunc"/>
</dbReference>
<dbReference type="RefSeq" id="WP_103883802.1">
    <property type="nucleotide sequence ID" value="NZ_FNVU01000001.1"/>
</dbReference>
<dbReference type="Proteomes" id="UP000236754">
    <property type="component" value="Unassembled WGS sequence"/>
</dbReference>
<dbReference type="AlphaFoldDB" id="A0A1H5T8Y0"/>
<sequence length="148" mass="16255">MPEQPSFYDALGGADALHRLIDSFYGQVLQDPLLAPVFAHFTPTHVEHVVVWLTEVFGGPAEYTKRLGGHHGLLSHHAGLAITEEQRARWAELLLATAAKELPEDALLQQRFAEYVEWGTRIAKSVSQPGAELGDPGPTPRWGWNGPA</sequence>
<evidence type="ECO:0000256" key="6">
    <source>
        <dbReference type="SAM" id="MobiDB-lite"/>
    </source>
</evidence>
<organism evidence="7 8">
    <name type="scientific">Actinacidiphila yanglinensis</name>
    <dbReference type="NCBI Taxonomy" id="310779"/>
    <lineage>
        <taxon>Bacteria</taxon>
        <taxon>Bacillati</taxon>
        <taxon>Actinomycetota</taxon>
        <taxon>Actinomycetes</taxon>
        <taxon>Kitasatosporales</taxon>
        <taxon>Streptomycetaceae</taxon>
        <taxon>Actinacidiphila</taxon>
    </lineage>
</organism>
<keyword evidence="8" id="KW-1185">Reference proteome</keyword>
<evidence type="ECO:0000256" key="4">
    <source>
        <dbReference type="ARBA" id="ARBA00023004"/>
    </source>
</evidence>
<gene>
    <name evidence="7" type="ORF">SAMN05216223_101414</name>
</gene>
<dbReference type="GO" id="GO:0019825">
    <property type="term" value="F:oxygen binding"/>
    <property type="evidence" value="ECO:0007669"/>
    <property type="project" value="InterPro"/>
</dbReference>
<evidence type="ECO:0000256" key="5">
    <source>
        <dbReference type="PIRSR" id="PIRSR601486-1"/>
    </source>
</evidence>
<keyword evidence="1" id="KW-0813">Transport</keyword>
<evidence type="ECO:0000313" key="7">
    <source>
        <dbReference type="EMBL" id="SEF58551.1"/>
    </source>
</evidence>
<dbReference type="OrthoDB" id="9798157at2"/>
<dbReference type="CDD" id="cd14775">
    <property type="entry name" value="TrHb2_O-like"/>
    <property type="match status" value="1"/>
</dbReference>
<reference evidence="7 8" key="1">
    <citation type="submission" date="2016-10" db="EMBL/GenBank/DDBJ databases">
        <authorList>
            <person name="de Groot N.N."/>
        </authorList>
    </citation>
    <scope>NUCLEOTIDE SEQUENCE [LARGE SCALE GENOMIC DNA]</scope>
    <source>
        <strain evidence="7 8">CGMCC 4.2023</strain>
    </source>
</reference>
<evidence type="ECO:0000256" key="2">
    <source>
        <dbReference type="ARBA" id="ARBA00022617"/>
    </source>
</evidence>